<evidence type="ECO:0000256" key="5">
    <source>
        <dbReference type="ARBA" id="ARBA00022801"/>
    </source>
</evidence>
<keyword evidence="8" id="KW-1015">Disulfide bond</keyword>
<feature type="binding site" evidence="7">
    <location>
        <position position="75"/>
    </location>
    <ligand>
        <name>Fe cation</name>
        <dbReference type="ChEBI" id="CHEBI:24875"/>
        <label>1</label>
    </ligand>
</feature>
<accession>W5MNB1</accession>
<dbReference type="GO" id="GO:0003993">
    <property type="term" value="F:acid phosphatase activity"/>
    <property type="evidence" value="ECO:0000318"/>
    <property type="project" value="GO_Central"/>
</dbReference>
<dbReference type="Proteomes" id="UP000018468">
    <property type="component" value="Linkage group LG10"/>
</dbReference>
<dbReference type="EMBL" id="AHAT01016122">
    <property type="status" value="NOT_ANNOTATED_CDS"/>
    <property type="molecule type" value="Genomic_DNA"/>
</dbReference>
<keyword evidence="5 6" id="KW-0378">Hydrolase</keyword>
<dbReference type="CDD" id="cd07378">
    <property type="entry name" value="MPP_ACP5"/>
    <property type="match status" value="1"/>
</dbReference>
<sequence>MGKVTCLLLVCLQAILSNCQSKENDYLRFVAIGDWGGSPDSPFFTPLEKAVAAEMGRVAQTVGLDFVLSLGDHFYYQGVKDIDDFRFKATFENVFADPSLLSVPWYLVAGNHDHLRNVTAQVAYSKRSKRWNFPELYYDLYFKVPHSNTSVTILLIDTVLLCGNTYDGIQPEKPENHEAAAKQFIWIKEKLEKSKSEFLIVAGHYPVWSIGHHGPTQCLVEQLRPLLKKHNVTAYLSGHDHSLQFIQEDNGMAYIVSGSGNFVDMSIYHKNKFPHAWQLFSSAVNNTFGGFAYFTVTKEKMFINYISAAGEGVYQTSLSKRSAEW</sequence>
<feature type="chain" id="PRO_5004866288" description="Tartrate-resistant acid phosphatase type 5" evidence="10">
    <location>
        <begin position="22"/>
        <end position="325"/>
    </location>
</feature>
<dbReference type="Bgee" id="ENSLOCG00000008124">
    <property type="expression patterns" value="Expressed in intestine and 11 other cell types or tissues"/>
</dbReference>
<dbReference type="AlphaFoldDB" id="W5MNB1"/>
<evidence type="ECO:0000256" key="2">
    <source>
        <dbReference type="ARBA" id="ARBA00012646"/>
    </source>
</evidence>
<feature type="binding site" evidence="7">
    <location>
        <position position="111"/>
    </location>
    <ligand>
        <name>Fe cation</name>
        <dbReference type="ChEBI" id="CHEBI:24875"/>
        <label>2</label>
    </ligand>
</feature>
<feature type="disulfide bond" evidence="8">
    <location>
        <begin position="162"/>
        <end position="218"/>
    </location>
</feature>
<dbReference type="GO" id="GO:0008198">
    <property type="term" value="F:ferrous iron binding"/>
    <property type="evidence" value="ECO:0000318"/>
    <property type="project" value="GO_Central"/>
</dbReference>
<dbReference type="InterPro" id="IPR029052">
    <property type="entry name" value="Metallo-depent_PP-like"/>
</dbReference>
<evidence type="ECO:0000256" key="3">
    <source>
        <dbReference type="ARBA" id="ARBA00015822"/>
    </source>
</evidence>
<organism evidence="12 13">
    <name type="scientific">Lepisosteus oculatus</name>
    <name type="common">Spotted gar</name>
    <dbReference type="NCBI Taxonomy" id="7918"/>
    <lineage>
        <taxon>Eukaryota</taxon>
        <taxon>Metazoa</taxon>
        <taxon>Chordata</taxon>
        <taxon>Craniata</taxon>
        <taxon>Vertebrata</taxon>
        <taxon>Euteleostomi</taxon>
        <taxon>Actinopterygii</taxon>
        <taxon>Neopterygii</taxon>
        <taxon>Holostei</taxon>
        <taxon>Semionotiformes</taxon>
        <taxon>Lepisosteidae</taxon>
        <taxon>Lepisosteus</taxon>
    </lineage>
</organism>
<feature type="binding site" evidence="7">
    <location>
        <position position="72"/>
    </location>
    <ligand>
        <name>Fe cation</name>
        <dbReference type="ChEBI" id="CHEBI:24875"/>
        <label>2</label>
    </ligand>
</feature>
<reference evidence="12" key="3">
    <citation type="submission" date="2025-09" db="UniProtKB">
        <authorList>
            <consortium name="Ensembl"/>
        </authorList>
    </citation>
    <scope>IDENTIFICATION</scope>
</reference>
<feature type="domain" description="Calcineurin-like phosphoesterase" evidence="11">
    <location>
        <begin position="27"/>
        <end position="242"/>
    </location>
</feature>
<comment type="cofactor">
    <cofactor evidence="7">
        <name>Fe cation</name>
        <dbReference type="ChEBI" id="CHEBI:24875"/>
    </cofactor>
    <text evidence="7">Binds 2 iron ions per subunit.</text>
</comment>
<evidence type="ECO:0000259" key="11">
    <source>
        <dbReference type="Pfam" id="PF00149"/>
    </source>
</evidence>
<dbReference type="GeneTree" id="ENSGT00390000016735"/>
<dbReference type="FunFam" id="3.60.21.10:FF:000062">
    <property type="entry name" value="Tartrate-resistant acid phosphatase type 5"/>
    <property type="match status" value="1"/>
</dbReference>
<dbReference type="EC" id="3.1.3.2" evidence="2 6"/>
<keyword evidence="6 7" id="KW-0408">Iron</keyword>
<comment type="catalytic activity">
    <reaction evidence="1 6">
        <text>a phosphate monoester + H2O = an alcohol + phosphate</text>
        <dbReference type="Rhea" id="RHEA:15017"/>
        <dbReference type="ChEBI" id="CHEBI:15377"/>
        <dbReference type="ChEBI" id="CHEBI:30879"/>
        <dbReference type="ChEBI" id="CHEBI:43474"/>
        <dbReference type="ChEBI" id="CHEBI:67140"/>
        <dbReference type="EC" id="3.1.3.2"/>
    </reaction>
</comment>
<keyword evidence="7" id="KW-0479">Metal-binding</keyword>
<feature type="signal peptide" evidence="10">
    <location>
        <begin position="1"/>
        <end position="21"/>
    </location>
</feature>
<feature type="binding site" evidence="7">
    <location>
        <position position="204"/>
    </location>
    <ligand>
        <name>Fe cation</name>
        <dbReference type="ChEBI" id="CHEBI:24875"/>
        <label>2</label>
    </ligand>
</feature>
<dbReference type="InterPro" id="IPR051558">
    <property type="entry name" value="Metallophosphoesterase_PAP"/>
</dbReference>
<feature type="binding site" evidence="7">
    <location>
        <position position="241"/>
    </location>
    <ligand>
        <name>Fe cation</name>
        <dbReference type="ChEBI" id="CHEBI:24875"/>
        <label>1</label>
    </ligand>
</feature>
<dbReference type="Gene3D" id="3.60.21.10">
    <property type="match status" value="1"/>
</dbReference>
<evidence type="ECO:0000313" key="13">
    <source>
        <dbReference type="Proteomes" id="UP000018468"/>
    </source>
</evidence>
<dbReference type="InterPro" id="IPR004843">
    <property type="entry name" value="Calcineurin-like_PHP"/>
</dbReference>
<proteinExistence type="predicted"/>
<feature type="binding site" evidence="7">
    <location>
        <position position="34"/>
    </location>
    <ligand>
        <name>Fe cation</name>
        <dbReference type="ChEBI" id="CHEBI:24875"/>
        <label>1</label>
    </ligand>
</feature>
<evidence type="ECO:0000256" key="9">
    <source>
        <dbReference type="PIRSR" id="PIRSR000898-3"/>
    </source>
</evidence>
<keyword evidence="13" id="KW-1185">Reference proteome</keyword>
<evidence type="ECO:0000256" key="8">
    <source>
        <dbReference type="PIRSR" id="PIRSR000898-2"/>
    </source>
</evidence>
<protein>
    <recommendedName>
        <fullName evidence="3 6">Tartrate-resistant acid phosphatase type 5</fullName>
        <ecNumber evidence="2 6">3.1.3.2</ecNumber>
    </recommendedName>
</protein>
<dbReference type="STRING" id="7918.ENSLOCP00000009870"/>
<dbReference type="Ensembl" id="ENSLOCT00000009882.1">
    <property type="protein sequence ID" value="ENSLOCP00000009870.1"/>
    <property type="gene ID" value="ENSLOCG00000008124.1"/>
</dbReference>
<evidence type="ECO:0000313" key="12">
    <source>
        <dbReference type="Ensembl" id="ENSLOCP00000009870.1"/>
    </source>
</evidence>
<dbReference type="PANTHER" id="PTHR10161:SF29">
    <property type="entry name" value="TARTRATE-RESISTANT ACID PHOSPHATASE TYPE 5"/>
    <property type="match status" value="1"/>
</dbReference>
<dbReference type="InParanoid" id="W5MNB1"/>
<evidence type="ECO:0000256" key="6">
    <source>
        <dbReference type="PIRNR" id="PIRNR000898"/>
    </source>
</evidence>
<evidence type="ECO:0000256" key="1">
    <source>
        <dbReference type="ARBA" id="ARBA00000032"/>
    </source>
</evidence>
<reference evidence="12" key="2">
    <citation type="submission" date="2025-08" db="UniProtKB">
        <authorList>
            <consortium name="Ensembl"/>
        </authorList>
    </citation>
    <scope>IDENTIFICATION</scope>
</reference>
<evidence type="ECO:0000256" key="7">
    <source>
        <dbReference type="PIRSR" id="PIRSR000898-1"/>
    </source>
</evidence>
<dbReference type="SUPFAM" id="SSF56300">
    <property type="entry name" value="Metallo-dependent phosphatases"/>
    <property type="match status" value="1"/>
</dbReference>
<dbReference type="eggNOG" id="KOG2679">
    <property type="taxonomic scope" value="Eukaryota"/>
</dbReference>
<dbReference type="GO" id="GO:0008199">
    <property type="term" value="F:ferric iron binding"/>
    <property type="evidence" value="ECO:0000318"/>
    <property type="project" value="GO_Central"/>
</dbReference>
<dbReference type="OMA" id="VWSIGNH"/>
<dbReference type="PANTHER" id="PTHR10161">
    <property type="entry name" value="TARTRATE-RESISTANT ACID PHOSPHATASE TYPE 5"/>
    <property type="match status" value="1"/>
</dbReference>
<dbReference type="GO" id="GO:0045453">
    <property type="term" value="P:bone resorption"/>
    <property type="evidence" value="ECO:0000318"/>
    <property type="project" value="GO_Central"/>
</dbReference>
<dbReference type="GO" id="GO:0009612">
    <property type="term" value="P:response to mechanical stimulus"/>
    <property type="evidence" value="ECO:0007669"/>
    <property type="project" value="Ensembl"/>
</dbReference>
<evidence type="ECO:0000256" key="4">
    <source>
        <dbReference type="ARBA" id="ARBA00022729"/>
    </source>
</evidence>
<feature type="binding site" evidence="7">
    <location>
        <position position="72"/>
    </location>
    <ligand>
        <name>Fe cation</name>
        <dbReference type="ChEBI" id="CHEBI:24875"/>
        <label>1</label>
    </ligand>
</feature>
<name>W5MNB1_LEPOC</name>
<keyword evidence="4 10" id="KW-0732">Signal</keyword>
<evidence type="ECO:0000256" key="10">
    <source>
        <dbReference type="SAM" id="SignalP"/>
    </source>
</evidence>
<dbReference type="Pfam" id="PF00149">
    <property type="entry name" value="Metallophos"/>
    <property type="match status" value="1"/>
</dbReference>
<dbReference type="InterPro" id="IPR024927">
    <property type="entry name" value="Acid_PPase"/>
</dbReference>
<feature type="glycosylation site" description="N-linked (GlcNAc...) asparagine" evidence="9">
    <location>
        <position position="117"/>
    </location>
</feature>
<feature type="binding site" evidence="7">
    <location>
        <position position="239"/>
    </location>
    <ligand>
        <name>Fe cation</name>
        <dbReference type="ChEBI" id="CHEBI:24875"/>
        <label>2</label>
    </ligand>
</feature>
<dbReference type="HOGENOM" id="CLU_043332_1_0_1"/>
<reference evidence="13" key="1">
    <citation type="submission" date="2011-12" db="EMBL/GenBank/DDBJ databases">
        <title>The Draft Genome of Lepisosteus oculatus.</title>
        <authorList>
            <consortium name="The Broad Institute Genome Assembly &amp; Analysis Group"/>
            <consortium name="Computational R&amp;D Group"/>
            <consortium name="and Sequencing Platform"/>
            <person name="Di Palma F."/>
            <person name="Alfoldi J."/>
            <person name="Johnson J."/>
            <person name="Berlin A."/>
            <person name="Gnerre S."/>
            <person name="Jaffe D."/>
            <person name="MacCallum I."/>
            <person name="Young S."/>
            <person name="Walker B.J."/>
            <person name="Lander E.S."/>
            <person name="Lindblad-Toh K."/>
        </authorList>
    </citation>
    <scope>NUCLEOTIDE SEQUENCE [LARGE SCALE GENOMIC DNA]</scope>
</reference>
<dbReference type="PIRSF" id="PIRSF000898">
    <property type="entry name" value="Acid_Ptase_5"/>
    <property type="match status" value="1"/>
</dbReference>